<evidence type="ECO:0000256" key="4">
    <source>
        <dbReference type="ARBA" id="ARBA00011446"/>
    </source>
</evidence>
<dbReference type="Pfam" id="PF00790">
    <property type="entry name" value="VHS"/>
    <property type="match status" value="1"/>
</dbReference>
<gene>
    <name evidence="17" type="ORF">jhhlp_003270</name>
</gene>
<dbReference type="PROSITE" id="PS50330">
    <property type="entry name" value="UIM"/>
    <property type="match status" value="1"/>
</dbReference>
<comment type="subcellular location">
    <subcellularLocation>
        <location evidence="2 12">Endosome membrane</location>
        <topology evidence="2 12">Peripheral membrane protein</topology>
        <orientation evidence="2 12">Cytoplasmic side</orientation>
    </subcellularLocation>
</comment>
<evidence type="ECO:0000256" key="13">
    <source>
        <dbReference type="PROSITE-ProRule" id="PRU00091"/>
    </source>
</evidence>
<dbReference type="Gene3D" id="1.25.40.90">
    <property type="match status" value="1"/>
</dbReference>
<dbReference type="GO" id="GO:0043328">
    <property type="term" value="P:protein transport to vacuole involved in ubiquitin-dependent protein catabolic process via the multivesicular body sorting pathway"/>
    <property type="evidence" value="ECO:0007669"/>
    <property type="project" value="TreeGrafter"/>
</dbReference>
<comment type="subunit">
    <text evidence="4 12">Component of the ESCRT-0 complex composed of HSE1 and VPS27.</text>
</comment>
<dbReference type="EMBL" id="NLAX01000008">
    <property type="protein sequence ID" value="PKS11505.1"/>
    <property type="molecule type" value="Genomic_DNA"/>
</dbReference>
<dbReference type="Proteomes" id="UP000233524">
    <property type="component" value="Unassembled WGS sequence"/>
</dbReference>
<feature type="compositionally biased region" description="Polar residues" evidence="14">
    <location>
        <begin position="285"/>
        <end position="303"/>
    </location>
</feature>
<dbReference type="SMART" id="SM00288">
    <property type="entry name" value="VHS"/>
    <property type="match status" value="1"/>
</dbReference>
<keyword evidence="11 12" id="KW-0472">Membrane</keyword>
<dbReference type="GO" id="GO:0006623">
    <property type="term" value="P:protein targeting to vacuole"/>
    <property type="evidence" value="ECO:0007669"/>
    <property type="project" value="TreeGrafter"/>
</dbReference>
<dbReference type="STRING" id="41688.A0A2N3NGF0"/>
<dbReference type="OrthoDB" id="957735at2759"/>
<dbReference type="InterPro" id="IPR003903">
    <property type="entry name" value="UIM_dom"/>
</dbReference>
<dbReference type="InParanoid" id="A0A2N3NGF0"/>
<accession>A0A2N3NGF0</accession>
<keyword evidence="10" id="KW-0862">Zinc</keyword>
<dbReference type="SUPFAM" id="SSF48464">
    <property type="entry name" value="ENTH/VHS domain"/>
    <property type="match status" value="1"/>
</dbReference>
<dbReference type="Gene3D" id="6.10.140.100">
    <property type="match status" value="1"/>
</dbReference>
<dbReference type="InterPro" id="IPR011011">
    <property type="entry name" value="Znf_FYVE_PHD"/>
</dbReference>
<feature type="compositionally biased region" description="Low complexity" evidence="14">
    <location>
        <begin position="597"/>
        <end position="614"/>
    </location>
</feature>
<dbReference type="FunFam" id="3.30.40.10:FF:000161">
    <property type="entry name" value="Vacuolar protein sorting-associated protein 27"/>
    <property type="match status" value="1"/>
</dbReference>
<dbReference type="SMART" id="SM00726">
    <property type="entry name" value="UIM"/>
    <property type="match status" value="2"/>
</dbReference>
<dbReference type="PIRSF" id="PIRSF036956">
    <property type="entry name" value="Hrs_Vps27"/>
    <property type="match status" value="1"/>
</dbReference>
<proteinExistence type="inferred from homology"/>
<dbReference type="PANTHER" id="PTHR47794:SF1">
    <property type="entry name" value="VACUOLAR PROTEIN SORTING-ASSOCIATED PROTEIN 27"/>
    <property type="match status" value="1"/>
</dbReference>
<dbReference type="InterPro" id="IPR017073">
    <property type="entry name" value="HGS/VPS27"/>
</dbReference>
<dbReference type="InterPro" id="IPR049425">
    <property type="entry name" value="Vps27_GAT-like"/>
</dbReference>
<dbReference type="Gene3D" id="3.30.40.10">
    <property type="entry name" value="Zinc/RING finger domain, C3HC4 (zinc finger)"/>
    <property type="match status" value="1"/>
</dbReference>
<evidence type="ECO:0000256" key="10">
    <source>
        <dbReference type="ARBA" id="ARBA00022833"/>
    </source>
</evidence>
<dbReference type="PROSITE" id="PS50179">
    <property type="entry name" value="VHS"/>
    <property type="match status" value="1"/>
</dbReference>
<comment type="caution">
    <text evidence="17">The sequence shown here is derived from an EMBL/GenBank/DDBJ whole genome shotgun (WGS) entry which is preliminary data.</text>
</comment>
<dbReference type="SUPFAM" id="SSF57903">
    <property type="entry name" value="FYVE/PHD zinc finger"/>
    <property type="match status" value="1"/>
</dbReference>
<evidence type="ECO:0000256" key="8">
    <source>
        <dbReference type="ARBA" id="ARBA00022753"/>
    </source>
</evidence>
<keyword evidence="7" id="KW-0677">Repeat</keyword>
<name>A0A2N3NGF0_9PEZI</name>
<dbReference type="FunFam" id="1.20.5.1940:FF:000001">
    <property type="entry name" value="Vacuolar protein sorting-associated protein 27"/>
    <property type="match status" value="1"/>
</dbReference>
<evidence type="ECO:0000256" key="3">
    <source>
        <dbReference type="ARBA" id="ARBA00008597"/>
    </source>
</evidence>
<dbReference type="SMART" id="SM00064">
    <property type="entry name" value="FYVE"/>
    <property type="match status" value="1"/>
</dbReference>
<comment type="function">
    <text evidence="1 12">Component of the ESCRT-0 complex which is the sorting receptor for ubiquitinated cargo proteins at the multivesicular body (MVB) and recruits ESCRT-I to the MVB outer membrane.</text>
</comment>
<keyword evidence="18" id="KW-1185">Reference proteome</keyword>
<feature type="compositionally biased region" description="Polar residues" evidence="14">
    <location>
        <begin position="546"/>
        <end position="558"/>
    </location>
</feature>
<dbReference type="Pfam" id="PF01363">
    <property type="entry name" value="FYVE"/>
    <property type="match status" value="1"/>
</dbReference>
<dbReference type="PROSITE" id="PS50178">
    <property type="entry name" value="ZF_FYVE"/>
    <property type="match status" value="1"/>
</dbReference>
<dbReference type="CDD" id="cd15735">
    <property type="entry name" value="FYVE_spVPS27p_like"/>
    <property type="match status" value="1"/>
</dbReference>
<comment type="similarity">
    <text evidence="3 12">Belongs to the VPS27 family.</text>
</comment>
<evidence type="ECO:0000256" key="14">
    <source>
        <dbReference type="SAM" id="MobiDB-lite"/>
    </source>
</evidence>
<dbReference type="GO" id="GO:0008270">
    <property type="term" value="F:zinc ion binding"/>
    <property type="evidence" value="ECO:0007669"/>
    <property type="project" value="UniProtKB-KW"/>
</dbReference>
<evidence type="ECO:0000256" key="1">
    <source>
        <dbReference type="ARBA" id="ARBA00003067"/>
    </source>
</evidence>
<sequence length="708" mass="78835">MMSWWSSSANTALDEQIDKATSSSLEDIALNLEISDVIRSKTVQPLEAMRSLKKRIGNKNPNVQLSALNLTDTCVKNGGDHFLKEIASREFMDNLTSLLQAVGPAAVNLEVRGKILEYIQSWATVTEGRHDLSYINQVYNNMKREGYQFPPRTTISSNMIDSSAPPEWVDSDVCMRCRTAFTFTNRKHHCRNCGNCFDQQCSSKTLTLPHLGIMTPVRVDDGCYAKLTTKAAVDRTPTYPHKTRSTSAMQPRSARVDEVIDDDLRRALEMSLEEVKNYSRGYVDPSQNSASTAKVNGNSQPSKPVTEEEEDEDLKRAIAASLADMEEQKQKHSAALKEQTHGPAVTSSAPLTLPKNDYELTPIEAENINLFATLVDRLQTQPPGTILREPQIQELYDSIGALRPKLARTYGETMSKHDTLLDLHAKLSTVIRYYDRMLEERLSKAYGQHTLGGYNPGLARHPAGPYPTLQTSGAGPPGPAENFYTGEPRPDYGRPPAQQYPPQPTPQTAYAGSTPLAQYPPQRTDSWQAPPTQQQPQYPPGDGQQRHPSIPNQPTHSPSAPPNVPDTNYYYNSQQQPPPPQQPGQPMPLPGPTPDASQSPYPSLQQPLQQYQPTPQAPPAQPSQPVQSPQQTPQIQHQHLPPQQNPYWQPSVPQQHHQAAGPPQLQTQPPQQQQWQQPPQVQGYGGYQQDPPKQQQQQPEVEESLIDL</sequence>
<evidence type="ECO:0000256" key="6">
    <source>
        <dbReference type="ARBA" id="ARBA00022723"/>
    </source>
</evidence>
<dbReference type="GO" id="GO:0033565">
    <property type="term" value="C:ESCRT-0 complex"/>
    <property type="evidence" value="ECO:0007669"/>
    <property type="project" value="TreeGrafter"/>
</dbReference>
<evidence type="ECO:0000313" key="18">
    <source>
        <dbReference type="Proteomes" id="UP000233524"/>
    </source>
</evidence>
<evidence type="ECO:0000256" key="2">
    <source>
        <dbReference type="ARBA" id="ARBA00004125"/>
    </source>
</evidence>
<reference evidence="17 18" key="1">
    <citation type="journal article" date="2017" name="G3 (Bethesda)">
        <title>First Draft Genome Sequence of the Pathogenic Fungus Lomentospora prolificans (Formerly Scedosporium prolificans).</title>
        <authorList>
            <person name="Luo R."/>
            <person name="Zimin A."/>
            <person name="Workman R."/>
            <person name="Fan Y."/>
            <person name="Pertea G."/>
            <person name="Grossman N."/>
            <person name="Wear M.P."/>
            <person name="Jia B."/>
            <person name="Miller H."/>
            <person name="Casadevall A."/>
            <person name="Timp W."/>
            <person name="Zhang S.X."/>
            <person name="Salzberg S.L."/>
        </authorList>
    </citation>
    <scope>NUCLEOTIDE SEQUENCE [LARGE SCALE GENOMIC DNA]</scope>
    <source>
        <strain evidence="17 18">JHH-5317</strain>
    </source>
</reference>
<feature type="region of interest" description="Disordered" evidence="14">
    <location>
        <begin position="279"/>
        <end position="313"/>
    </location>
</feature>
<dbReference type="VEuPathDB" id="FungiDB:jhhlp_003270"/>
<feature type="compositionally biased region" description="Low complexity" evidence="14">
    <location>
        <begin position="653"/>
        <end position="699"/>
    </location>
</feature>
<feature type="region of interest" description="Disordered" evidence="14">
    <location>
        <begin position="235"/>
        <end position="254"/>
    </location>
</feature>
<dbReference type="InterPro" id="IPR000306">
    <property type="entry name" value="Znf_FYVE"/>
</dbReference>
<dbReference type="GO" id="GO:0032266">
    <property type="term" value="F:phosphatidylinositol-3-phosphate binding"/>
    <property type="evidence" value="ECO:0007669"/>
    <property type="project" value="TreeGrafter"/>
</dbReference>
<evidence type="ECO:0000256" key="5">
    <source>
        <dbReference type="ARBA" id="ARBA00017753"/>
    </source>
</evidence>
<dbReference type="AlphaFoldDB" id="A0A2N3NGF0"/>
<evidence type="ECO:0000259" key="16">
    <source>
        <dbReference type="PROSITE" id="PS50179"/>
    </source>
</evidence>
<evidence type="ECO:0000313" key="17">
    <source>
        <dbReference type="EMBL" id="PKS11505.1"/>
    </source>
</evidence>
<evidence type="ECO:0000259" key="15">
    <source>
        <dbReference type="PROSITE" id="PS50178"/>
    </source>
</evidence>
<dbReference type="CDD" id="cd16979">
    <property type="entry name" value="VHS_Vps27"/>
    <property type="match status" value="1"/>
</dbReference>
<dbReference type="PANTHER" id="PTHR47794">
    <property type="entry name" value="VACUOLAR PROTEIN SORTING-ASSOCIATED PROTEIN 27"/>
    <property type="match status" value="1"/>
</dbReference>
<evidence type="ECO:0000256" key="7">
    <source>
        <dbReference type="ARBA" id="ARBA00022737"/>
    </source>
</evidence>
<dbReference type="FunCoup" id="A0A2N3NGF0">
    <property type="interactions" value="103"/>
</dbReference>
<dbReference type="FunFam" id="1.25.40.90:FF:000031">
    <property type="entry name" value="Vacuolar protein sorting-associated protein 27"/>
    <property type="match status" value="1"/>
</dbReference>
<dbReference type="InterPro" id="IPR013083">
    <property type="entry name" value="Znf_RING/FYVE/PHD"/>
</dbReference>
<keyword evidence="9 13" id="KW-0863">Zinc-finger</keyword>
<feature type="domain" description="FYVE-type" evidence="15">
    <location>
        <begin position="168"/>
        <end position="228"/>
    </location>
</feature>
<feature type="compositionally biased region" description="Pro residues" evidence="14">
    <location>
        <begin position="576"/>
        <end position="593"/>
    </location>
</feature>
<dbReference type="Pfam" id="PF21356">
    <property type="entry name" value="Vps27_GAT-like"/>
    <property type="match status" value="1"/>
</dbReference>
<dbReference type="Pfam" id="PF02809">
    <property type="entry name" value="UIM"/>
    <property type="match status" value="2"/>
</dbReference>
<evidence type="ECO:0000256" key="11">
    <source>
        <dbReference type="ARBA" id="ARBA00023136"/>
    </source>
</evidence>
<feature type="compositionally biased region" description="Low complexity" evidence="14">
    <location>
        <begin position="623"/>
        <end position="642"/>
    </location>
</feature>
<dbReference type="InterPro" id="IPR002014">
    <property type="entry name" value="VHS_dom"/>
</dbReference>
<feature type="region of interest" description="Disordered" evidence="14">
    <location>
        <begin position="456"/>
        <end position="708"/>
    </location>
</feature>
<dbReference type="InterPro" id="IPR017455">
    <property type="entry name" value="Znf_FYVE-rel"/>
</dbReference>
<dbReference type="Gene3D" id="1.20.5.1940">
    <property type="match status" value="1"/>
</dbReference>
<evidence type="ECO:0000256" key="9">
    <source>
        <dbReference type="ARBA" id="ARBA00022771"/>
    </source>
</evidence>
<protein>
    <recommendedName>
        <fullName evidence="5 12">Vacuolar protein sorting-associated protein 27</fullName>
    </recommendedName>
</protein>
<evidence type="ECO:0000256" key="12">
    <source>
        <dbReference type="PIRNR" id="PIRNR036956"/>
    </source>
</evidence>
<keyword evidence="8 12" id="KW-0967">Endosome</keyword>
<dbReference type="InterPro" id="IPR008942">
    <property type="entry name" value="ENTH_VHS"/>
</dbReference>
<dbReference type="GO" id="GO:0010008">
    <property type="term" value="C:endosome membrane"/>
    <property type="evidence" value="ECO:0007669"/>
    <property type="project" value="UniProtKB-SubCell"/>
</dbReference>
<feature type="domain" description="VHS" evidence="16">
    <location>
        <begin position="26"/>
        <end position="150"/>
    </location>
</feature>
<organism evidence="17 18">
    <name type="scientific">Lomentospora prolificans</name>
    <dbReference type="NCBI Taxonomy" id="41688"/>
    <lineage>
        <taxon>Eukaryota</taxon>
        <taxon>Fungi</taxon>
        <taxon>Dikarya</taxon>
        <taxon>Ascomycota</taxon>
        <taxon>Pezizomycotina</taxon>
        <taxon>Sordariomycetes</taxon>
        <taxon>Hypocreomycetidae</taxon>
        <taxon>Microascales</taxon>
        <taxon>Microascaceae</taxon>
        <taxon>Lomentospora</taxon>
    </lineage>
</organism>
<dbReference type="CDD" id="cd21385">
    <property type="entry name" value="GAT_Vps27"/>
    <property type="match status" value="1"/>
</dbReference>
<dbReference type="GO" id="GO:0043130">
    <property type="term" value="F:ubiquitin binding"/>
    <property type="evidence" value="ECO:0007669"/>
    <property type="project" value="InterPro"/>
</dbReference>
<feature type="compositionally biased region" description="Low complexity" evidence="14">
    <location>
        <begin position="528"/>
        <end position="543"/>
    </location>
</feature>
<keyword evidence="6" id="KW-0479">Metal-binding</keyword>